<evidence type="ECO:0000256" key="1">
    <source>
        <dbReference type="ARBA" id="ARBA00022617"/>
    </source>
</evidence>
<evidence type="ECO:0000313" key="9">
    <source>
        <dbReference type="Proteomes" id="UP000326921"/>
    </source>
</evidence>
<feature type="signal peptide" evidence="6">
    <location>
        <begin position="1"/>
        <end position="18"/>
    </location>
</feature>
<evidence type="ECO:0000256" key="6">
    <source>
        <dbReference type="SAM" id="SignalP"/>
    </source>
</evidence>
<reference evidence="8 9" key="1">
    <citation type="submission" date="2019-10" db="EMBL/GenBank/DDBJ databases">
        <authorList>
            <person name="Dong K."/>
        </authorList>
    </citation>
    <scope>NUCLEOTIDE SEQUENCE [LARGE SCALE GENOMIC DNA]</scope>
    <source>
        <strain evidence="9">dk4302</strain>
    </source>
</reference>
<dbReference type="GO" id="GO:0020037">
    <property type="term" value="F:heme binding"/>
    <property type="evidence" value="ECO:0007669"/>
    <property type="project" value="InterPro"/>
</dbReference>
<dbReference type="GO" id="GO:0009055">
    <property type="term" value="F:electron transfer activity"/>
    <property type="evidence" value="ECO:0007669"/>
    <property type="project" value="InterPro"/>
</dbReference>
<dbReference type="SUPFAM" id="SSF46626">
    <property type="entry name" value="Cytochrome c"/>
    <property type="match status" value="1"/>
</dbReference>
<dbReference type="KEGG" id="sphe:GFH32_12020"/>
<dbReference type="Gene3D" id="1.10.760.10">
    <property type="entry name" value="Cytochrome c-like domain"/>
    <property type="match status" value="1"/>
</dbReference>
<feature type="compositionally biased region" description="Low complexity" evidence="5">
    <location>
        <begin position="24"/>
        <end position="39"/>
    </location>
</feature>
<evidence type="ECO:0000256" key="4">
    <source>
        <dbReference type="PROSITE-ProRule" id="PRU00433"/>
    </source>
</evidence>
<evidence type="ECO:0000256" key="2">
    <source>
        <dbReference type="ARBA" id="ARBA00022723"/>
    </source>
</evidence>
<evidence type="ECO:0000256" key="5">
    <source>
        <dbReference type="SAM" id="MobiDB-lite"/>
    </source>
</evidence>
<dbReference type="Proteomes" id="UP000326921">
    <property type="component" value="Chromosome"/>
</dbReference>
<dbReference type="PROSITE" id="PS51007">
    <property type="entry name" value="CYTC"/>
    <property type="match status" value="1"/>
</dbReference>
<proteinExistence type="predicted"/>
<protein>
    <submittedName>
        <fullName evidence="8">C-type cytochrome</fullName>
    </submittedName>
</protein>
<evidence type="ECO:0000256" key="3">
    <source>
        <dbReference type="ARBA" id="ARBA00023004"/>
    </source>
</evidence>
<keyword evidence="3 4" id="KW-0408">Iron</keyword>
<evidence type="ECO:0000313" key="8">
    <source>
        <dbReference type="EMBL" id="QGA27000.1"/>
    </source>
</evidence>
<dbReference type="Pfam" id="PF00034">
    <property type="entry name" value="Cytochrom_C"/>
    <property type="match status" value="1"/>
</dbReference>
<dbReference type="AlphaFoldDB" id="A0A5Q0QHV3"/>
<sequence>MKKLMVFCLIALFMYACSSNNTESKNAESASSEASSPASTDAGSYDEHRGEGKFKDVQIGTALDKDLAAKGKLVADVKCASCHKLTDEKLVGPGWKGVTERRKPEWVMNFVTNPDAMLDKDPALQAQLELCLVRMPNQNISDEEARQVFEYMRQNDGVK</sequence>
<dbReference type="InterPro" id="IPR009056">
    <property type="entry name" value="Cyt_c-like_dom"/>
</dbReference>
<feature type="domain" description="Cytochrome c" evidence="7">
    <location>
        <begin position="66"/>
        <end position="156"/>
    </location>
</feature>
<dbReference type="EMBL" id="CP045652">
    <property type="protein sequence ID" value="QGA27000.1"/>
    <property type="molecule type" value="Genomic_DNA"/>
</dbReference>
<name>A0A5Q0QHV3_9SPHI</name>
<dbReference type="GO" id="GO:0046872">
    <property type="term" value="F:metal ion binding"/>
    <property type="evidence" value="ECO:0007669"/>
    <property type="project" value="UniProtKB-KW"/>
</dbReference>
<dbReference type="RefSeq" id="WP_153511842.1">
    <property type="nucleotide sequence ID" value="NZ_CP045652.1"/>
</dbReference>
<keyword evidence="1 4" id="KW-0349">Heme</keyword>
<accession>A0A5Q0QHV3</accession>
<dbReference type="InterPro" id="IPR036909">
    <property type="entry name" value="Cyt_c-like_dom_sf"/>
</dbReference>
<gene>
    <name evidence="8" type="ORF">GFH32_12020</name>
</gene>
<keyword evidence="9" id="KW-1185">Reference proteome</keyword>
<feature type="chain" id="PRO_5025011357" evidence="6">
    <location>
        <begin position="19"/>
        <end position="159"/>
    </location>
</feature>
<evidence type="ECO:0000259" key="7">
    <source>
        <dbReference type="PROSITE" id="PS51007"/>
    </source>
</evidence>
<keyword evidence="6" id="KW-0732">Signal</keyword>
<organism evidence="8 9">
    <name type="scientific">Sphingobacterium zhuxiongii</name>
    <dbReference type="NCBI Taxonomy" id="2662364"/>
    <lineage>
        <taxon>Bacteria</taxon>
        <taxon>Pseudomonadati</taxon>
        <taxon>Bacteroidota</taxon>
        <taxon>Sphingobacteriia</taxon>
        <taxon>Sphingobacteriales</taxon>
        <taxon>Sphingobacteriaceae</taxon>
        <taxon>Sphingobacterium</taxon>
    </lineage>
</organism>
<feature type="region of interest" description="Disordered" evidence="5">
    <location>
        <begin position="24"/>
        <end position="49"/>
    </location>
</feature>
<keyword evidence="2 4" id="KW-0479">Metal-binding</keyword>
<dbReference type="PROSITE" id="PS51257">
    <property type="entry name" value="PROKAR_LIPOPROTEIN"/>
    <property type="match status" value="1"/>
</dbReference>